<feature type="region of interest" description="Disordered" evidence="1">
    <location>
        <begin position="72"/>
        <end position="119"/>
    </location>
</feature>
<evidence type="ECO:0000259" key="3">
    <source>
        <dbReference type="PROSITE" id="PS50076"/>
    </source>
</evidence>
<protein>
    <recommendedName>
        <fullName evidence="3">J domain-containing protein</fullName>
    </recommendedName>
</protein>
<dbReference type="InterPro" id="IPR036869">
    <property type="entry name" value="J_dom_sf"/>
</dbReference>
<dbReference type="Gene3D" id="1.10.287.110">
    <property type="entry name" value="DnaJ domain"/>
    <property type="match status" value="1"/>
</dbReference>
<feature type="transmembrane region" description="Helical" evidence="2">
    <location>
        <begin position="462"/>
        <end position="483"/>
    </location>
</feature>
<organism evidence="4 5">
    <name type="scientific">Lacipirellula parvula</name>
    <dbReference type="NCBI Taxonomy" id="2650471"/>
    <lineage>
        <taxon>Bacteria</taxon>
        <taxon>Pseudomonadati</taxon>
        <taxon>Planctomycetota</taxon>
        <taxon>Planctomycetia</taxon>
        <taxon>Pirellulales</taxon>
        <taxon>Lacipirellulaceae</taxon>
        <taxon>Lacipirellula</taxon>
    </lineage>
</organism>
<keyword evidence="5" id="KW-1185">Reference proteome</keyword>
<dbReference type="SMART" id="SM00271">
    <property type="entry name" value="DnaJ"/>
    <property type="match status" value="1"/>
</dbReference>
<dbReference type="RefSeq" id="WP_152097153.1">
    <property type="nucleotide sequence ID" value="NZ_AP021861.1"/>
</dbReference>
<dbReference type="AlphaFoldDB" id="A0A5K7X526"/>
<evidence type="ECO:0000313" key="4">
    <source>
        <dbReference type="EMBL" id="BBO30907.1"/>
    </source>
</evidence>
<proteinExistence type="predicted"/>
<keyword evidence="2" id="KW-1133">Transmembrane helix</keyword>
<dbReference type="SUPFAM" id="SSF46565">
    <property type="entry name" value="Chaperone J-domain"/>
    <property type="match status" value="1"/>
</dbReference>
<name>A0A5K7X526_9BACT</name>
<evidence type="ECO:0000313" key="5">
    <source>
        <dbReference type="Proteomes" id="UP000326837"/>
    </source>
</evidence>
<sequence length="560" mass="64339">MSDENAQVDWSLLPHQPLKFFGLAPTFDRKDLKRAYNRLLRQFKPEKHPNEFQQIRAAYELLDNQQRYGAAATAPPEYKWQTDDGAAKPATAAERSAASQQPVESAAGGAPELPATPAPLPLHQRIRHEPLANVYRQLAEKQHKLPYDYYALAVMSDAVDRKDGQQFLRWLLQGLAEHRCDRALLNLLYEYLRGPLAIETVAKILVAVSKTVRTDEFFPLTESLWHRLLRERPFAEFRKTFEVCEANLRDIRIDARLAFTIEILKSAIWVADPAWIAQAFGLIEENFQRIPPQVQNDLDLLDFLRNYVAGRPDLATAHPLRRRIDEALREFFSGDAAKRDRTVLQCQVEMAADPLAALAAFPLKADEDYSNFYTLWCYVSADVAERHVVERKPANVSAWISRGRAIYEGIEQRLMRSKIYARWTMMSTLYRIAVGTVYFVAACIAGLLTLPMLGSGFFWDMIMPWLAIGGAICLCLFIQFRYVRPKWKAYEQTQLTRLYAEVSREELAGFLQRSQFSHQELRDLLFNADITNLNYAQSTADHFQQDYALAIYAMALRFQV</sequence>
<reference evidence="5" key="1">
    <citation type="submission" date="2019-10" db="EMBL/GenBank/DDBJ databases">
        <title>Lacipirellula parvula gen. nov., sp. nov., representing a lineage of planctomycetes widespread in freshwater anoxic habitats, and description of the family Lacipirellulaceae.</title>
        <authorList>
            <person name="Dedysh S.N."/>
            <person name="Kulichevskaya I.S."/>
            <person name="Beletsky A.V."/>
            <person name="Rakitin A.L."/>
            <person name="Mardanov A.V."/>
            <person name="Ivanova A.A."/>
            <person name="Saltykova V.X."/>
            <person name="Rijpstra W.I.C."/>
            <person name="Sinninghe Damste J.S."/>
            <person name="Ravin N.V."/>
        </authorList>
    </citation>
    <scope>NUCLEOTIDE SEQUENCE [LARGE SCALE GENOMIC DNA]</scope>
    <source>
        <strain evidence="5">PX69</strain>
    </source>
</reference>
<dbReference type="EMBL" id="AP021861">
    <property type="protein sequence ID" value="BBO30907.1"/>
    <property type="molecule type" value="Genomic_DNA"/>
</dbReference>
<gene>
    <name evidence="4" type="ORF">PLANPX_0519</name>
</gene>
<evidence type="ECO:0000256" key="1">
    <source>
        <dbReference type="SAM" id="MobiDB-lite"/>
    </source>
</evidence>
<evidence type="ECO:0000256" key="2">
    <source>
        <dbReference type="SAM" id="Phobius"/>
    </source>
</evidence>
<keyword evidence="2" id="KW-0812">Transmembrane</keyword>
<feature type="transmembrane region" description="Helical" evidence="2">
    <location>
        <begin position="428"/>
        <end position="450"/>
    </location>
</feature>
<accession>A0A5K7X526</accession>
<feature type="domain" description="J" evidence="3">
    <location>
        <begin position="16"/>
        <end position="67"/>
    </location>
</feature>
<dbReference type="KEGG" id="lpav:PLANPX_0519"/>
<keyword evidence="2" id="KW-0472">Membrane</keyword>
<dbReference type="Proteomes" id="UP000326837">
    <property type="component" value="Chromosome"/>
</dbReference>
<dbReference type="InterPro" id="IPR001623">
    <property type="entry name" value="DnaJ_domain"/>
</dbReference>
<dbReference type="PROSITE" id="PS50076">
    <property type="entry name" value="DNAJ_2"/>
    <property type="match status" value="1"/>
</dbReference>